<evidence type="ECO:0000256" key="1">
    <source>
        <dbReference type="SAM" id="Phobius"/>
    </source>
</evidence>
<dbReference type="Pfam" id="PF01757">
    <property type="entry name" value="Acyl_transf_3"/>
    <property type="match status" value="1"/>
</dbReference>
<keyword evidence="1" id="KW-1133">Transmembrane helix</keyword>
<dbReference type="Proteomes" id="UP000664904">
    <property type="component" value="Plasmid unnamed5"/>
</dbReference>
<dbReference type="PANTHER" id="PTHR36927">
    <property type="entry name" value="BLR4337 PROTEIN"/>
    <property type="match status" value="1"/>
</dbReference>
<gene>
    <name evidence="3" type="ORF">J5O05_19600</name>
</gene>
<feature type="transmembrane region" description="Helical" evidence="1">
    <location>
        <begin position="323"/>
        <end position="341"/>
    </location>
</feature>
<dbReference type="InterPro" id="IPR050623">
    <property type="entry name" value="Glucan_succinyl_AcylTrfase"/>
</dbReference>
<keyword evidence="3" id="KW-0808">Transferase</keyword>
<proteinExistence type="predicted"/>
<evidence type="ECO:0000313" key="4">
    <source>
        <dbReference type="Proteomes" id="UP000664904"/>
    </source>
</evidence>
<dbReference type="InterPro" id="IPR002656">
    <property type="entry name" value="Acyl_transf_3_dom"/>
</dbReference>
<dbReference type="RefSeq" id="WP_208845333.1">
    <property type="nucleotide sequence ID" value="NZ_CP072135.1"/>
</dbReference>
<feature type="transmembrane region" description="Helical" evidence="1">
    <location>
        <begin position="289"/>
        <end position="311"/>
    </location>
</feature>
<feature type="transmembrane region" description="Helical" evidence="1">
    <location>
        <begin position="250"/>
        <end position="269"/>
    </location>
</feature>
<keyword evidence="4" id="KW-1185">Reference proteome</keyword>
<dbReference type="AlphaFoldDB" id="A0A975DKS7"/>
<feature type="transmembrane region" description="Helical" evidence="1">
    <location>
        <begin position="224"/>
        <end position="241"/>
    </location>
</feature>
<feature type="transmembrane region" description="Helical" evidence="1">
    <location>
        <begin position="12"/>
        <end position="34"/>
    </location>
</feature>
<dbReference type="PANTHER" id="PTHR36927:SF3">
    <property type="entry name" value="GLUCANS BIOSYNTHESIS PROTEIN C"/>
    <property type="match status" value="1"/>
</dbReference>
<feature type="transmembrane region" description="Helical" evidence="1">
    <location>
        <begin position="353"/>
        <end position="371"/>
    </location>
</feature>
<accession>A0A975DKS7</accession>
<keyword evidence="3" id="KW-0012">Acyltransferase</keyword>
<evidence type="ECO:0000313" key="3">
    <source>
        <dbReference type="EMBL" id="QTH73666.1"/>
    </source>
</evidence>
<keyword evidence="1" id="KW-0472">Membrane</keyword>
<geneLocation type="plasmid" evidence="3 4">
    <name>unnamed5</name>
</geneLocation>
<dbReference type="GO" id="GO:0016747">
    <property type="term" value="F:acyltransferase activity, transferring groups other than amino-acyl groups"/>
    <property type="evidence" value="ECO:0007669"/>
    <property type="project" value="InterPro"/>
</dbReference>
<reference evidence="3" key="1">
    <citation type="submission" date="2021-03" db="EMBL/GenBank/DDBJ databases">
        <title>Complete Genome of Pseudoalteromonas xiamenensis STKMTI.2, a new potential marine bacterium producing anti-Vibrio compounds.</title>
        <authorList>
            <person name="Handayani D.P."/>
            <person name="Isnansetyo A."/>
            <person name="Istiqomah I."/>
            <person name="Jumina J."/>
        </authorList>
    </citation>
    <scope>NUCLEOTIDE SEQUENCE</scope>
    <source>
        <strain evidence="3">STKMTI.2</strain>
        <plasmid evidence="3">unnamed5</plasmid>
    </source>
</reference>
<sequence>MENNLNLRRYDIDWIRTIALGVLILYHIGMYYVADWGWHIKSDTTYFWLQDVMVLTNPWRMSLLFFISAVALSLVLKRYQTQDLLLIRSKRLLIPLIFCMFTIIAPQVYVEALSQQLIEPGFFSFWSQYINPRTTLLTEHHSPLGLLTWNHLWFLPYLWLYSVIVIVLHPILRDMANTKWFSNVSTRSFVILTMTTIVLSWYFLRESYPPSNALVGDWYNHAKYFGAFILGYFFPRHANWWSELIEKRRLFVILAVGSYIFILLDRHGMFTSLAVMYKTNNVVKVVYGYLFSINHWGFIFAVVGYAGYWLNRPSPGLRYLNEAILPYYILHQTLIVVFAWWLKPYLLHPTIEFPLLLAFTLAGCAIGFEIVKRVQILRWLFGLKLTEDSRTDKIRF</sequence>
<protein>
    <submittedName>
        <fullName evidence="3">Acyltransferase family protein</fullName>
    </submittedName>
</protein>
<dbReference type="EMBL" id="CP072135">
    <property type="protein sequence ID" value="QTH73666.1"/>
    <property type="molecule type" value="Genomic_DNA"/>
</dbReference>
<dbReference type="KEGG" id="pxi:J5O05_19600"/>
<feature type="transmembrane region" description="Helical" evidence="1">
    <location>
        <begin position="91"/>
        <end position="110"/>
    </location>
</feature>
<name>A0A975DKS7_9GAMM</name>
<feature type="domain" description="Acyltransferase 3" evidence="2">
    <location>
        <begin position="10"/>
        <end position="366"/>
    </location>
</feature>
<keyword evidence="1" id="KW-0812">Transmembrane</keyword>
<organism evidence="3 4">
    <name type="scientific">Pseudoalteromonas xiamenensis</name>
    <dbReference type="NCBI Taxonomy" id="882626"/>
    <lineage>
        <taxon>Bacteria</taxon>
        <taxon>Pseudomonadati</taxon>
        <taxon>Pseudomonadota</taxon>
        <taxon>Gammaproteobacteria</taxon>
        <taxon>Alteromonadales</taxon>
        <taxon>Pseudoalteromonadaceae</taxon>
        <taxon>Pseudoalteromonas</taxon>
    </lineage>
</organism>
<keyword evidence="3" id="KW-0614">Plasmid</keyword>
<feature type="transmembrane region" description="Helical" evidence="1">
    <location>
        <begin position="59"/>
        <end position="79"/>
    </location>
</feature>
<feature type="transmembrane region" description="Helical" evidence="1">
    <location>
        <begin position="184"/>
        <end position="204"/>
    </location>
</feature>
<feature type="transmembrane region" description="Helical" evidence="1">
    <location>
        <begin position="152"/>
        <end position="172"/>
    </location>
</feature>
<evidence type="ECO:0000259" key="2">
    <source>
        <dbReference type="Pfam" id="PF01757"/>
    </source>
</evidence>